<name>A0ACB8SK58_9AGAM</name>
<gene>
    <name evidence="1" type="ORF">BV25DRAFT_1536770</name>
</gene>
<reference evidence="1" key="1">
    <citation type="submission" date="2021-03" db="EMBL/GenBank/DDBJ databases">
        <authorList>
            <consortium name="DOE Joint Genome Institute"/>
            <person name="Ahrendt S."/>
            <person name="Looney B.P."/>
            <person name="Miyauchi S."/>
            <person name="Morin E."/>
            <person name="Drula E."/>
            <person name="Courty P.E."/>
            <person name="Chicoki N."/>
            <person name="Fauchery L."/>
            <person name="Kohler A."/>
            <person name="Kuo A."/>
            <person name="Labutti K."/>
            <person name="Pangilinan J."/>
            <person name="Lipzen A."/>
            <person name="Riley R."/>
            <person name="Andreopoulos W."/>
            <person name="He G."/>
            <person name="Johnson J."/>
            <person name="Barry K.W."/>
            <person name="Grigoriev I.V."/>
            <person name="Nagy L."/>
            <person name="Hibbett D."/>
            <person name="Henrissat B."/>
            <person name="Matheny P.B."/>
            <person name="Labbe J."/>
            <person name="Martin F."/>
        </authorList>
    </citation>
    <scope>NUCLEOTIDE SEQUENCE</scope>
    <source>
        <strain evidence="1">HHB10654</strain>
    </source>
</reference>
<evidence type="ECO:0000313" key="2">
    <source>
        <dbReference type="Proteomes" id="UP000814140"/>
    </source>
</evidence>
<organism evidence="1 2">
    <name type="scientific">Artomyces pyxidatus</name>
    <dbReference type="NCBI Taxonomy" id="48021"/>
    <lineage>
        <taxon>Eukaryota</taxon>
        <taxon>Fungi</taxon>
        <taxon>Dikarya</taxon>
        <taxon>Basidiomycota</taxon>
        <taxon>Agaricomycotina</taxon>
        <taxon>Agaricomycetes</taxon>
        <taxon>Russulales</taxon>
        <taxon>Auriscalpiaceae</taxon>
        <taxon>Artomyces</taxon>
    </lineage>
</organism>
<proteinExistence type="predicted"/>
<dbReference type="EMBL" id="MU277257">
    <property type="protein sequence ID" value="KAI0056833.1"/>
    <property type="molecule type" value="Genomic_DNA"/>
</dbReference>
<evidence type="ECO:0000313" key="1">
    <source>
        <dbReference type="EMBL" id="KAI0056833.1"/>
    </source>
</evidence>
<reference evidence="1" key="2">
    <citation type="journal article" date="2022" name="New Phytol.">
        <title>Evolutionary transition to the ectomycorrhizal habit in the genomes of a hyperdiverse lineage of mushroom-forming fungi.</title>
        <authorList>
            <person name="Looney B."/>
            <person name="Miyauchi S."/>
            <person name="Morin E."/>
            <person name="Drula E."/>
            <person name="Courty P.E."/>
            <person name="Kohler A."/>
            <person name="Kuo A."/>
            <person name="LaButti K."/>
            <person name="Pangilinan J."/>
            <person name="Lipzen A."/>
            <person name="Riley R."/>
            <person name="Andreopoulos W."/>
            <person name="He G."/>
            <person name="Johnson J."/>
            <person name="Nolan M."/>
            <person name="Tritt A."/>
            <person name="Barry K.W."/>
            <person name="Grigoriev I.V."/>
            <person name="Nagy L.G."/>
            <person name="Hibbett D."/>
            <person name="Henrissat B."/>
            <person name="Matheny P.B."/>
            <person name="Labbe J."/>
            <person name="Martin F.M."/>
        </authorList>
    </citation>
    <scope>NUCLEOTIDE SEQUENCE</scope>
    <source>
        <strain evidence="1">HHB10654</strain>
    </source>
</reference>
<dbReference type="Proteomes" id="UP000814140">
    <property type="component" value="Unassembled WGS sequence"/>
</dbReference>
<comment type="caution">
    <text evidence="1">The sequence shown here is derived from an EMBL/GenBank/DDBJ whole genome shotgun (WGS) entry which is preliminary data.</text>
</comment>
<protein>
    <submittedName>
        <fullName evidence="1">Uncharacterized protein</fullName>
    </submittedName>
</protein>
<sequence>MSVPPMQDCGPLSRPVSESRMGRKSILRLFGMSGRSHHRGGYSRLAAVRRGRHTSAGEMTRRGLASTTEDDGVRSGHAAAVPRNNTRRRPIRTLNYFDRFLPSTRVYAEGTLLPRARPSRAIQCPTPSSYLHGNTRRSTFDSRGRLSLVLALACFSETVSPDLDETIRHHPGLTLSRHVATFYLCTALTALPTSSLV</sequence>
<accession>A0ACB8SK58</accession>
<keyword evidence="2" id="KW-1185">Reference proteome</keyword>